<evidence type="ECO:0000256" key="9">
    <source>
        <dbReference type="ARBA" id="ARBA00093548"/>
    </source>
</evidence>
<comment type="subunit">
    <text evidence="9">Interacts with TamB to form the translocation and assembly module (TAM).</text>
</comment>
<proteinExistence type="inferred from homology"/>
<dbReference type="PANTHER" id="PTHR12815">
    <property type="entry name" value="SORTING AND ASSEMBLY MACHINERY SAMM50 PROTEIN FAMILY MEMBER"/>
    <property type="match status" value="1"/>
</dbReference>
<dbReference type="InterPro" id="IPR000184">
    <property type="entry name" value="Bac_surfAg_D15"/>
</dbReference>
<feature type="domain" description="TamA POTRA" evidence="13">
    <location>
        <begin position="26"/>
        <end position="106"/>
    </location>
</feature>
<evidence type="ECO:0000256" key="6">
    <source>
        <dbReference type="ARBA" id="ARBA00023136"/>
    </source>
</evidence>
<dbReference type="RefSeq" id="WP_199387145.1">
    <property type="nucleotide sequence ID" value="NZ_JAEMHM010000037.1"/>
</dbReference>
<keyword evidence="4" id="KW-0812">Transmembrane</keyword>
<protein>
    <recommendedName>
        <fullName evidence="3">Translocation and assembly module subunit TamA</fullName>
    </recommendedName>
    <alternativeName>
        <fullName evidence="8">Autotransporter assembly factor TamA</fullName>
    </alternativeName>
</protein>
<dbReference type="InterPro" id="IPR035243">
    <property type="entry name" value="TamA_POTRA_Dom_1"/>
</dbReference>
<dbReference type="EMBL" id="JAEMHM010000037">
    <property type="protein sequence ID" value="MBJ6728005.1"/>
    <property type="molecule type" value="Genomic_DNA"/>
</dbReference>
<sequence>MTRVTLLALLLILAWPALLRAADPVELEVTGIGGDALKNVRQALALPYGMVREHTVNRLWLDRFAVESAGKVKTALEPFGYYHPRIVTSIEEPARGRFVLRVAVDPGPPVLVEAVDIALTGAGAGERGLKELVAAFPLRRGSLLLQQEYEAAKARLKARAQELGYLDADFTRHALRIAPGERSARIEITLETGDRYFFGAVRFEGATGYPDPYLRRFIAFKAGDVFSYGKLGETQLNLANSERFREILVTPEKEAAQDHRVPVLVKVRPVPRRTIRPGVGFGTDTGPRFTVRFRDLNLFHAGNDLDVTLYAAQLLQGLASRYTIPSSRDLKSSTSVQLNLQQEDITAYTSRLVAVELDRNRSFGRGELGTVYLRVQQENFTIGNQNSGSRLVLPGIRFSTDHFDNLIRPTRGYRFALDLRGTHTFLGSTVGLAQAIAETNLMLPLPWRLSLHMRGKAAGTLLADPLSDVPPSIRFFAGGDQSVRGYSYQSLGPRDATGQVVGGRDLLVGSIELERALFEKWGVSAFFDVGNAYNDLSTMTLAQGAGVGVHYYTPVGGINLYLARRINEPTGHYYIHLTVGFQL</sequence>
<keyword evidence="6" id="KW-0472">Membrane</keyword>
<accession>A0A8J7SBC3</accession>
<evidence type="ECO:0000256" key="1">
    <source>
        <dbReference type="ARBA" id="ARBA00004442"/>
    </source>
</evidence>
<comment type="subcellular location">
    <subcellularLocation>
        <location evidence="1">Cell outer membrane</location>
    </subcellularLocation>
</comment>
<evidence type="ECO:0000313" key="15">
    <source>
        <dbReference type="Proteomes" id="UP000636888"/>
    </source>
</evidence>
<evidence type="ECO:0000256" key="3">
    <source>
        <dbReference type="ARBA" id="ARBA00015419"/>
    </source>
</evidence>
<evidence type="ECO:0000256" key="2">
    <source>
        <dbReference type="ARBA" id="ARBA00010248"/>
    </source>
</evidence>
<reference evidence="14" key="1">
    <citation type="submission" date="2020-12" db="EMBL/GenBank/DDBJ databases">
        <title>Geomonas sp. Red875, isolated from river sediment.</title>
        <authorList>
            <person name="Xu Z."/>
            <person name="Zhang Z."/>
            <person name="Masuda Y."/>
            <person name="Itoh H."/>
            <person name="Senoo K."/>
        </authorList>
    </citation>
    <scope>NUCLEOTIDE SEQUENCE</scope>
    <source>
        <strain evidence="14">Red875</strain>
    </source>
</reference>
<keyword evidence="7" id="KW-0998">Cell outer membrane</keyword>
<evidence type="ECO:0000256" key="8">
    <source>
        <dbReference type="ARBA" id="ARBA00033063"/>
    </source>
</evidence>
<feature type="domain" description="POTRA" evidence="12">
    <location>
        <begin position="196"/>
        <end position="268"/>
    </location>
</feature>
<name>A0A8J7SBC3_9BACT</name>
<dbReference type="GO" id="GO:0009306">
    <property type="term" value="P:protein secretion"/>
    <property type="evidence" value="ECO:0007669"/>
    <property type="project" value="TreeGrafter"/>
</dbReference>
<dbReference type="AlphaFoldDB" id="A0A8J7SBC3"/>
<dbReference type="Gene3D" id="2.40.160.50">
    <property type="entry name" value="membrane protein fhac: a member of the omp85/tpsb transporter family"/>
    <property type="match status" value="1"/>
</dbReference>
<comment type="similarity">
    <text evidence="2">Belongs to the TamA family.</text>
</comment>
<feature type="signal peptide" evidence="10">
    <location>
        <begin position="1"/>
        <end position="21"/>
    </location>
</feature>
<evidence type="ECO:0000256" key="4">
    <source>
        <dbReference type="ARBA" id="ARBA00022692"/>
    </source>
</evidence>
<dbReference type="InterPro" id="IPR010827">
    <property type="entry name" value="BamA/TamA_POTRA"/>
</dbReference>
<dbReference type="Pfam" id="PF17243">
    <property type="entry name" value="POTRA_TamA_1"/>
    <property type="match status" value="1"/>
</dbReference>
<evidence type="ECO:0000259" key="12">
    <source>
        <dbReference type="Pfam" id="PF07244"/>
    </source>
</evidence>
<dbReference type="Pfam" id="PF01103">
    <property type="entry name" value="Omp85"/>
    <property type="match status" value="1"/>
</dbReference>
<evidence type="ECO:0000256" key="5">
    <source>
        <dbReference type="ARBA" id="ARBA00022729"/>
    </source>
</evidence>
<dbReference type="GO" id="GO:0009279">
    <property type="term" value="C:cell outer membrane"/>
    <property type="evidence" value="ECO:0007669"/>
    <property type="project" value="UniProtKB-SubCell"/>
</dbReference>
<evidence type="ECO:0000256" key="7">
    <source>
        <dbReference type="ARBA" id="ARBA00023237"/>
    </source>
</evidence>
<evidence type="ECO:0000256" key="10">
    <source>
        <dbReference type="SAM" id="SignalP"/>
    </source>
</evidence>
<dbReference type="Proteomes" id="UP000636888">
    <property type="component" value="Unassembled WGS sequence"/>
</dbReference>
<dbReference type="InterPro" id="IPR039910">
    <property type="entry name" value="D15-like"/>
</dbReference>
<organism evidence="14 15">
    <name type="scientific">Geomesophilobacter sediminis</name>
    <dbReference type="NCBI Taxonomy" id="2798584"/>
    <lineage>
        <taxon>Bacteria</taxon>
        <taxon>Pseudomonadati</taxon>
        <taxon>Thermodesulfobacteriota</taxon>
        <taxon>Desulfuromonadia</taxon>
        <taxon>Geobacterales</taxon>
        <taxon>Geobacteraceae</taxon>
        <taxon>Geomesophilobacter</taxon>
    </lineage>
</organism>
<comment type="caution">
    <text evidence="14">The sequence shown here is derived from an EMBL/GenBank/DDBJ whole genome shotgun (WGS) entry which is preliminary data.</text>
</comment>
<keyword evidence="15" id="KW-1185">Reference proteome</keyword>
<dbReference type="Pfam" id="PF07244">
    <property type="entry name" value="POTRA"/>
    <property type="match status" value="1"/>
</dbReference>
<gene>
    <name evidence="14" type="ORF">JFN93_25130</name>
</gene>
<evidence type="ECO:0000259" key="13">
    <source>
        <dbReference type="Pfam" id="PF17243"/>
    </source>
</evidence>
<evidence type="ECO:0000259" key="11">
    <source>
        <dbReference type="Pfam" id="PF01103"/>
    </source>
</evidence>
<dbReference type="Gene3D" id="3.10.20.310">
    <property type="entry name" value="membrane protein fhac"/>
    <property type="match status" value="3"/>
</dbReference>
<dbReference type="PANTHER" id="PTHR12815:SF47">
    <property type="entry name" value="TRANSLOCATION AND ASSEMBLY MODULE SUBUNIT TAMA"/>
    <property type="match status" value="1"/>
</dbReference>
<evidence type="ECO:0000313" key="14">
    <source>
        <dbReference type="EMBL" id="MBJ6728005.1"/>
    </source>
</evidence>
<feature type="domain" description="Bacterial surface antigen (D15)" evidence="11">
    <location>
        <begin position="297"/>
        <end position="572"/>
    </location>
</feature>
<feature type="chain" id="PRO_5035199294" description="Translocation and assembly module subunit TamA" evidence="10">
    <location>
        <begin position="22"/>
        <end position="583"/>
    </location>
</feature>
<dbReference type="GO" id="GO:0097347">
    <property type="term" value="C:TAM protein secretion complex"/>
    <property type="evidence" value="ECO:0007669"/>
    <property type="project" value="TreeGrafter"/>
</dbReference>
<keyword evidence="5 10" id="KW-0732">Signal</keyword>